<dbReference type="PANTHER" id="PTHR14239:SF10">
    <property type="entry name" value="REDUCTASE"/>
    <property type="match status" value="1"/>
</dbReference>
<dbReference type="Pfam" id="PF03807">
    <property type="entry name" value="F420_oxidored"/>
    <property type="match status" value="1"/>
</dbReference>
<evidence type="ECO:0000256" key="1">
    <source>
        <dbReference type="ARBA" id="ARBA00023002"/>
    </source>
</evidence>
<dbReference type="Proteomes" id="UP000004959">
    <property type="component" value="Chromosome"/>
</dbReference>
<dbReference type="InterPro" id="IPR051267">
    <property type="entry name" value="STEAP_metalloreductase"/>
</dbReference>
<dbReference type="PANTHER" id="PTHR14239">
    <property type="entry name" value="DUDULIN-RELATED"/>
    <property type="match status" value="1"/>
</dbReference>
<keyword evidence="4" id="KW-1185">Reference proteome</keyword>
<dbReference type="EMBL" id="AFVZ01000001">
    <property type="protein sequence ID" value="EHN59671.1"/>
    <property type="molecule type" value="Genomic_DNA"/>
</dbReference>
<name>G9WHA5_9LACO</name>
<dbReference type="HOGENOM" id="CLU_076368_2_2_9"/>
<dbReference type="RefSeq" id="WP_007746713.1">
    <property type="nucleotide sequence ID" value="NZ_CM001398.1"/>
</dbReference>
<organism evidence="3 4">
    <name type="scientific">Oenococcus kitaharae DSM 17330</name>
    <dbReference type="NCBI Taxonomy" id="1045004"/>
    <lineage>
        <taxon>Bacteria</taxon>
        <taxon>Bacillati</taxon>
        <taxon>Bacillota</taxon>
        <taxon>Bacilli</taxon>
        <taxon>Lactobacillales</taxon>
        <taxon>Lactobacillaceae</taxon>
        <taxon>Oenococcus</taxon>
    </lineage>
</organism>
<dbReference type="SUPFAM" id="SSF51735">
    <property type="entry name" value="NAD(P)-binding Rossmann-fold domains"/>
    <property type="match status" value="1"/>
</dbReference>
<dbReference type="eggNOG" id="COG2085">
    <property type="taxonomic scope" value="Bacteria"/>
</dbReference>
<dbReference type="InterPro" id="IPR028939">
    <property type="entry name" value="P5C_Rdtase_cat_N"/>
</dbReference>
<protein>
    <submittedName>
        <fullName evidence="3">Oxidoreductase</fullName>
    </submittedName>
</protein>
<proteinExistence type="predicted"/>
<dbReference type="GO" id="GO:0016491">
    <property type="term" value="F:oxidoreductase activity"/>
    <property type="evidence" value="ECO:0007669"/>
    <property type="project" value="UniProtKB-KW"/>
</dbReference>
<comment type="caution">
    <text evidence="3">The sequence shown here is derived from an EMBL/GenBank/DDBJ whole genome shotgun (WGS) entry which is preliminary data.</text>
</comment>
<evidence type="ECO:0000313" key="4">
    <source>
        <dbReference type="Proteomes" id="UP000004959"/>
    </source>
</evidence>
<sequence>MAEVTIFGKGNMGKAIGGNFADGGNAVTYLGHSDRPETLGDIVVLAVPYAALKDIAEKYVAQLVGKIVIDITNPVNFDTFDSLTVPTDSSAAQELAQLLPDAKIVKGFNTNFASTLLSKKVGDAQTTTVLLASDDDSAKETIAQALSGSNLAIVDAGSLKRAKELEELGFFQMTLAASEKISWNGGFSLLK</sequence>
<dbReference type="InterPro" id="IPR036291">
    <property type="entry name" value="NAD(P)-bd_dom_sf"/>
</dbReference>
<evidence type="ECO:0000313" key="3">
    <source>
        <dbReference type="EMBL" id="EHN59671.1"/>
    </source>
</evidence>
<evidence type="ECO:0000259" key="2">
    <source>
        <dbReference type="Pfam" id="PF03807"/>
    </source>
</evidence>
<dbReference type="AlphaFoldDB" id="G9WHA5"/>
<dbReference type="PATRIC" id="fig|1045004.4.peg.1565"/>
<feature type="domain" description="Pyrroline-5-carboxylate reductase catalytic N-terminal" evidence="2">
    <location>
        <begin position="40"/>
        <end position="74"/>
    </location>
</feature>
<dbReference type="Gene3D" id="3.40.50.720">
    <property type="entry name" value="NAD(P)-binding Rossmann-like Domain"/>
    <property type="match status" value="1"/>
</dbReference>
<accession>G9WHA5</accession>
<dbReference type="OrthoDB" id="9786864at2"/>
<gene>
    <name evidence="3" type="ORF">OKIT_1594</name>
</gene>
<dbReference type="STRING" id="336988.NT96_01620"/>
<keyword evidence="1" id="KW-0560">Oxidoreductase</keyword>
<reference evidence="3 4" key="1">
    <citation type="journal article" date="2012" name="PLoS ONE">
        <title>Functional divergence in the genus oenococcus as predicted by genome sequencing of the newly-described species, Oenococcus kitaharae.</title>
        <authorList>
            <person name="Borneman A.R."/>
            <person name="McCarthy J.M."/>
            <person name="Chambers P.J."/>
            <person name="Bartowsky E.J."/>
        </authorList>
    </citation>
    <scope>NUCLEOTIDE SEQUENCE [LARGE SCALE GENOMIC DNA]</scope>
    <source>
        <strain evidence="4">DSM17330</strain>
    </source>
</reference>